<dbReference type="STRING" id="1121357.SAMN05661109_02814"/>
<dbReference type="EC" id="2.1.1.-" evidence="4"/>
<name>A0A1H9WMR2_9CORY</name>
<dbReference type="GO" id="GO:0032259">
    <property type="term" value="P:methylation"/>
    <property type="evidence" value="ECO:0007669"/>
    <property type="project" value="UniProtKB-KW"/>
</dbReference>
<evidence type="ECO:0000256" key="3">
    <source>
        <dbReference type="ARBA" id="ARBA00022679"/>
    </source>
</evidence>
<organism evidence="7 8">
    <name type="scientific">Corynebacterium cystitidis DSM 20524</name>
    <dbReference type="NCBI Taxonomy" id="1121357"/>
    <lineage>
        <taxon>Bacteria</taxon>
        <taxon>Bacillati</taxon>
        <taxon>Actinomycetota</taxon>
        <taxon>Actinomycetes</taxon>
        <taxon>Mycobacteriales</taxon>
        <taxon>Corynebacteriaceae</taxon>
        <taxon>Corynebacterium</taxon>
    </lineage>
</organism>
<dbReference type="InterPro" id="IPR002052">
    <property type="entry name" value="DNA_methylase_N6_adenine_CS"/>
</dbReference>
<dbReference type="GO" id="GO:0008170">
    <property type="term" value="F:N-methyltransferase activity"/>
    <property type="evidence" value="ECO:0007669"/>
    <property type="project" value="InterPro"/>
</dbReference>
<dbReference type="GO" id="GO:0003677">
    <property type="term" value="F:DNA binding"/>
    <property type="evidence" value="ECO:0007669"/>
    <property type="project" value="InterPro"/>
</dbReference>
<dbReference type="AlphaFoldDB" id="A0A1H9WMR2"/>
<evidence type="ECO:0000256" key="5">
    <source>
        <dbReference type="SAM" id="MobiDB-lite"/>
    </source>
</evidence>
<dbReference type="Pfam" id="PF01555">
    <property type="entry name" value="N6_N4_Mtase"/>
    <property type="match status" value="1"/>
</dbReference>
<feature type="domain" description="DNA methylase N-4/N-6" evidence="6">
    <location>
        <begin position="31"/>
        <end position="243"/>
    </location>
</feature>
<keyword evidence="3 7" id="KW-0808">Transferase</keyword>
<keyword evidence="8" id="KW-1185">Reference proteome</keyword>
<dbReference type="Proteomes" id="UP000198929">
    <property type="component" value="Unassembled WGS sequence"/>
</dbReference>
<proteinExistence type="inferred from homology"/>
<evidence type="ECO:0000256" key="2">
    <source>
        <dbReference type="ARBA" id="ARBA00022603"/>
    </source>
</evidence>
<dbReference type="RefSeq" id="WP_092261145.1">
    <property type="nucleotide sequence ID" value="NZ_CP047199.1"/>
</dbReference>
<evidence type="ECO:0000256" key="4">
    <source>
        <dbReference type="RuleBase" id="RU362026"/>
    </source>
</evidence>
<evidence type="ECO:0000259" key="6">
    <source>
        <dbReference type="Pfam" id="PF01555"/>
    </source>
</evidence>
<dbReference type="InterPro" id="IPR001091">
    <property type="entry name" value="RM_Methyltransferase"/>
</dbReference>
<evidence type="ECO:0000256" key="1">
    <source>
        <dbReference type="ARBA" id="ARBA00006594"/>
    </source>
</evidence>
<reference evidence="8" key="1">
    <citation type="submission" date="2016-10" db="EMBL/GenBank/DDBJ databases">
        <authorList>
            <person name="Varghese N."/>
            <person name="Submissions S."/>
        </authorList>
    </citation>
    <scope>NUCLEOTIDE SEQUENCE [LARGE SCALE GENOMIC DNA]</scope>
    <source>
        <strain evidence="8">DSM 20524</strain>
    </source>
</reference>
<keyword evidence="2 7" id="KW-0489">Methyltransferase</keyword>
<dbReference type="Gene3D" id="3.40.50.150">
    <property type="entry name" value="Vaccinia Virus protein VP39"/>
    <property type="match status" value="1"/>
</dbReference>
<sequence>MIEPVYTTEHGKLYQGDCIEFMEGQSPEQFDVIFADPPFNLNKEYGRKVNDKLSDEEYLEWTYRWLDLCVPLLREGGALWVYNLPKWNIMSGAHLMGNEELTFRHQVAVSMKSSLPIKNKLYPAHYSLLYFIKGKRPKSFTKVRTPYERCRHCGGFIKDYGGHIKKMNPEGVNLTDVWTDLSPVRHKKTKFRKANALPEKMLDRVLTVSGFEGATVFDPFGGSGTTYAVAEQKHLNWVGIELGDVEPIIARLQGGKVDNVMPNLGSASPVRGQRGLLPEGQEDTGRLF</sequence>
<feature type="region of interest" description="Disordered" evidence="5">
    <location>
        <begin position="263"/>
        <end position="288"/>
    </location>
</feature>
<dbReference type="InterPro" id="IPR002941">
    <property type="entry name" value="DNA_methylase_N4/N6"/>
</dbReference>
<comment type="similarity">
    <text evidence="1 4">Belongs to the N(4)/N(6)-methyltransferase family.</text>
</comment>
<gene>
    <name evidence="7" type="ORF">SAMN05661109_02814</name>
</gene>
<dbReference type="PRINTS" id="PR00508">
    <property type="entry name" value="S21N4MTFRASE"/>
</dbReference>
<dbReference type="InterPro" id="IPR029063">
    <property type="entry name" value="SAM-dependent_MTases_sf"/>
</dbReference>
<protein>
    <recommendedName>
        <fullName evidence="4">Methyltransferase</fullName>
        <ecNumber evidence="4">2.1.1.-</ecNumber>
    </recommendedName>
</protein>
<evidence type="ECO:0000313" key="8">
    <source>
        <dbReference type="Proteomes" id="UP000198929"/>
    </source>
</evidence>
<dbReference type="PROSITE" id="PS00092">
    <property type="entry name" value="N6_MTASE"/>
    <property type="match status" value="1"/>
</dbReference>
<dbReference type="SUPFAM" id="SSF53335">
    <property type="entry name" value="S-adenosyl-L-methionine-dependent methyltransferases"/>
    <property type="match status" value="1"/>
</dbReference>
<dbReference type="EMBL" id="FOGQ01000027">
    <property type="protein sequence ID" value="SES35059.1"/>
    <property type="molecule type" value="Genomic_DNA"/>
</dbReference>
<accession>A0A1H9WMR2</accession>
<evidence type="ECO:0000313" key="7">
    <source>
        <dbReference type="EMBL" id="SES35059.1"/>
    </source>
</evidence>